<dbReference type="Gene3D" id="2.40.10.10">
    <property type="entry name" value="Trypsin-like serine proteases"/>
    <property type="match status" value="2"/>
</dbReference>
<dbReference type="SUPFAM" id="SSF50494">
    <property type="entry name" value="Trypsin-like serine proteases"/>
    <property type="match status" value="1"/>
</dbReference>
<evidence type="ECO:0000313" key="3">
    <source>
        <dbReference type="Proteomes" id="UP001611415"/>
    </source>
</evidence>
<organism evidence="2 3">
    <name type="scientific">Nocardia xishanensis</name>
    <dbReference type="NCBI Taxonomy" id="238964"/>
    <lineage>
        <taxon>Bacteria</taxon>
        <taxon>Bacillati</taxon>
        <taxon>Actinomycetota</taxon>
        <taxon>Actinomycetes</taxon>
        <taxon>Mycobacteriales</taxon>
        <taxon>Nocardiaceae</taxon>
        <taxon>Nocardia</taxon>
    </lineage>
</organism>
<reference evidence="2 3" key="1">
    <citation type="submission" date="2024-10" db="EMBL/GenBank/DDBJ databases">
        <title>The Natural Products Discovery Center: Release of the First 8490 Sequenced Strains for Exploring Actinobacteria Biosynthetic Diversity.</title>
        <authorList>
            <person name="Kalkreuter E."/>
            <person name="Kautsar S.A."/>
            <person name="Yang D."/>
            <person name="Bader C.D."/>
            <person name="Teijaro C.N."/>
            <person name="Fluegel L."/>
            <person name="Davis C.M."/>
            <person name="Simpson J.R."/>
            <person name="Lauterbach L."/>
            <person name="Steele A.D."/>
            <person name="Gui C."/>
            <person name="Meng S."/>
            <person name="Li G."/>
            <person name="Viehrig K."/>
            <person name="Ye F."/>
            <person name="Su P."/>
            <person name="Kiefer A.F."/>
            <person name="Nichols A."/>
            <person name="Cepeda A.J."/>
            <person name="Yan W."/>
            <person name="Fan B."/>
            <person name="Jiang Y."/>
            <person name="Adhikari A."/>
            <person name="Zheng C.-J."/>
            <person name="Schuster L."/>
            <person name="Cowan T.M."/>
            <person name="Smanski M.J."/>
            <person name="Chevrette M.G."/>
            <person name="De Carvalho L.P.S."/>
            <person name="Shen B."/>
        </authorList>
    </citation>
    <scope>NUCLEOTIDE SEQUENCE [LARGE SCALE GENOMIC DNA]</scope>
    <source>
        <strain evidence="2 3">NPDC019275</strain>
    </source>
</reference>
<accession>A0ABW7WTB4</accession>
<feature type="chain" id="PRO_5047070984" evidence="1">
    <location>
        <begin position="22"/>
        <end position="220"/>
    </location>
</feature>
<gene>
    <name evidence="2" type="ORF">ACH49W_00375</name>
</gene>
<evidence type="ECO:0000256" key="1">
    <source>
        <dbReference type="SAM" id="SignalP"/>
    </source>
</evidence>
<keyword evidence="3" id="KW-1185">Reference proteome</keyword>
<dbReference type="GO" id="GO:0006508">
    <property type="term" value="P:proteolysis"/>
    <property type="evidence" value="ECO:0007669"/>
    <property type="project" value="UniProtKB-KW"/>
</dbReference>
<keyword evidence="1" id="KW-0732">Signal</keyword>
<dbReference type="Proteomes" id="UP001611415">
    <property type="component" value="Unassembled WGS sequence"/>
</dbReference>
<keyword evidence="2" id="KW-0378">Hydrolase</keyword>
<name>A0ABW7WTB4_9NOCA</name>
<proteinExistence type="predicted"/>
<evidence type="ECO:0000313" key="2">
    <source>
        <dbReference type="EMBL" id="MFI2471808.1"/>
    </source>
</evidence>
<comment type="caution">
    <text evidence="2">The sequence shown here is derived from an EMBL/GenBank/DDBJ whole genome shotgun (WGS) entry which is preliminary data.</text>
</comment>
<dbReference type="InterPro" id="IPR043504">
    <property type="entry name" value="Peptidase_S1_PA_chymotrypsin"/>
</dbReference>
<feature type="signal peptide" evidence="1">
    <location>
        <begin position="1"/>
        <end position="21"/>
    </location>
</feature>
<dbReference type="InterPro" id="IPR009003">
    <property type="entry name" value="Peptidase_S1_PA"/>
</dbReference>
<sequence>MFRKLAVAAVALAAGVMPAGAQVGIAHAADPAVLGGGSGIIVADQGICTLTTIGHDAAGRLVGLTAGHCSAAGDSITADANRDAGVVGTFAYTNADMDYAVIEFDAERVVPVNRVGNTTITDLGGPAQFPNIACKQGYTTGQTCGLAYGDVFQTNNWAWTQICVLPGDSGAPVVVGTTLVGMVNGYLYVPCLGPQLGGNMAAIIDDIDARGGVGVGFDPI</sequence>
<dbReference type="GO" id="GO:0008233">
    <property type="term" value="F:peptidase activity"/>
    <property type="evidence" value="ECO:0007669"/>
    <property type="project" value="UniProtKB-KW"/>
</dbReference>
<protein>
    <submittedName>
        <fullName evidence="2">Serine protease</fullName>
    </submittedName>
</protein>
<dbReference type="RefSeq" id="WP_357401067.1">
    <property type="nucleotide sequence ID" value="NZ_JBEYCD010000001.1"/>
</dbReference>
<dbReference type="EMBL" id="JBIRYO010000001">
    <property type="protein sequence ID" value="MFI2471808.1"/>
    <property type="molecule type" value="Genomic_DNA"/>
</dbReference>
<keyword evidence="2" id="KW-0645">Protease</keyword>